<feature type="region of interest" description="Disordered" evidence="4">
    <location>
        <begin position="215"/>
        <end position="235"/>
    </location>
</feature>
<evidence type="ECO:0000259" key="5">
    <source>
        <dbReference type="PROSITE" id="PS50222"/>
    </source>
</evidence>
<keyword evidence="1" id="KW-0677">Repeat</keyword>
<dbReference type="Pfam" id="PF13499">
    <property type="entry name" value="EF-hand_7"/>
    <property type="match status" value="1"/>
</dbReference>
<protein>
    <recommendedName>
        <fullName evidence="5">EF-hand domain-containing protein</fullName>
    </recommendedName>
</protein>
<proteinExistence type="predicted"/>
<evidence type="ECO:0000256" key="3">
    <source>
        <dbReference type="SAM" id="Coils"/>
    </source>
</evidence>
<dbReference type="InterPro" id="IPR002048">
    <property type="entry name" value="EF_hand_dom"/>
</dbReference>
<evidence type="ECO:0000256" key="2">
    <source>
        <dbReference type="ARBA" id="ARBA00022837"/>
    </source>
</evidence>
<dbReference type="EMBL" id="CM026431">
    <property type="protein sequence ID" value="KAG0558852.1"/>
    <property type="molecule type" value="Genomic_DNA"/>
</dbReference>
<dbReference type="Proteomes" id="UP000822688">
    <property type="component" value="Chromosome 10"/>
</dbReference>
<accession>A0A8T0GPC3</accession>
<keyword evidence="3" id="KW-0175">Coiled coil</keyword>
<comment type="caution">
    <text evidence="6">The sequence shown here is derived from an EMBL/GenBank/DDBJ whole genome shotgun (WGS) entry which is preliminary data.</text>
</comment>
<sequence>MESSNPHATLQKLNVASWLRAHGKFVRPELTRQQKQELKECFELIDADGSGAIDASELLTAFNVLGMHTKKAEVEAMLAEVDADGSGELMEAVMGGDKASQERLQARADAAEAERRAVRDEAANQIDTIKNIQQKAFTNIASQRIRKKAKLKKNEYSKVLKTSDGPLPHFVVEHMDPEVKNVLLDIHERAFQRRSIMQANRASKSDDMKEVLKSMTVDESKDSSQASTSHPESTDILANYKEEYKKLKEFQDRVKHKPVMEQQILHLKVLKSLHDYFNENKWE</sequence>
<evidence type="ECO:0000256" key="1">
    <source>
        <dbReference type="ARBA" id="ARBA00022737"/>
    </source>
</evidence>
<name>A0A8T0GPC3_CERPU</name>
<dbReference type="SUPFAM" id="SSF47473">
    <property type="entry name" value="EF-hand"/>
    <property type="match status" value="1"/>
</dbReference>
<reference evidence="6" key="1">
    <citation type="submission" date="2020-06" db="EMBL/GenBank/DDBJ databases">
        <title>WGS assembly of Ceratodon purpureus strain R40.</title>
        <authorList>
            <person name="Carey S.B."/>
            <person name="Jenkins J."/>
            <person name="Shu S."/>
            <person name="Lovell J.T."/>
            <person name="Sreedasyam A."/>
            <person name="Maumus F."/>
            <person name="Tiley G.P."/>
            <person name="Fernandez-Pozo N."/>
            <person name="Barry K."/>
            <person name="Chen C."/>
            <person name="Wang M."/>
            <person name="Lipzen A."/>
            <person name="Daum C."/>
            <person name="Saski C.A."/>
            <person name="Payton A.C."/>
            <person name="Mcbreen J.C."/>
            <person name="Conrad R.E."/>
            <person name="Kollar L.M."/>
            <person name="Olsson S."/>
            <person name="Huttunen S."/>
            <person name="Landis J.B."/>
            <person name="Wickett N.J."/>
            <person name="Johnson M.G."/>
            <person name="Rensing S.A."/>
            <person name="Grimwood J."/>
            <person name="Schmutz J."/>
            <person name="Mcdaniel S.F."/>
        </authorList>
    </citation>
    <scope>NUCLEOTIDE SEQUENCE</scope>
    <source>
        <strain evidence="6">R40</strain>
    </source>
</reference>
<dbReference type="InterPro" id="IPR018247">
    <property type="entry name" value="EF_Hand_1_Ca_BS"/>
</dbReference>
<dbReference type="PROSITE" id="PS50222">
    <property type="entry name" value="EF_HAND_2"/>
    <property type="match status" value="1"/>
</dbReference>
<organism evidence="6 7">
    <name type="scientific">Ceratodon purpureus</name>
    <name type="common">Fire moss</name>
    <name type="synonym">Dicranum purpureum</name>
    <dbReference type="NCBI Taxonomy" id="3225"/>
    <lineage>
        <taxon>Eukaryota</taxon>
        <taxon>Viridiplantae</taxon>
        <taxon>Streptophyta</taxon>
        <taxon>Embryophyta</taxon>
        <taxon>Bryophyta</taxon>
        <taxon>Bryophytina</taxon>
        <taxon>Bryopsida</taxon>
        <taxon>Dicranidae</taxon>
        <taxon>Pseudoditrichales</taxon>
        <taxon>Ditrichaceae</taxon>
        <taxon>Ceratodon</taxon>
    </lineage>
</organism>
<dbReference type="CDD" id="cd00051">
    <property type="entry name" value="EFh"/>
    <property type="match status" value="1"/>
</dbReference>
<feature type="domain" description="EF-hand" evidence="5">
    <location>
        <begin position="33"/>
        <end position="68"/>
    </location>
</feature>
<gene>
    <name evidence="6" type="ORF">KC19_10G058900</name>
</gene>
<dbReference type="Gene3D" id="1.10.238.10">
    <property type="entry name" value="EF-hand"/>
    <property type="match status" value="1"/>
</dbReference>
<dbReference type="InterPro" id="IPR050145">
    <property type="entry name" value="Centrin_CML-like"/>
</dbReference>
<keyword evidence="2" id="KW-0106">Calcium</keyword>
<dbReference type="AlphaFoldDB" id="A0A8T0GPC3"/>
<dbReference type="PANTHER" id="PTHR23050">
    <property type="entry name" value="CALCIUM BINDING PROTEIN"/>
    <property type="match status" value="1"/>
</dbReference>
<feature type="coiled-coil region" evidence="3">
    <location>
        <begin position="96"/>
        <end position="128"/>
    </location>
</feature>
<evidence type="ECO:0000256" key="4">
    <source>
        <dbReference type="SAM" id="MobiDB-lite"/>
    </source>
</evidence>
<evidence type="ECO:0000313" key="6">
    <source>
        <dbReference type="EMBL" id="KAG0558852.1"/>
    </source>
</evidence>
<feature type="non-terminal residue" evidence="6">
    <location>
        <position position="283"/>
    </location>
</feature>
<dbReference type="GO" id="GO:0005509">
    <property type="term" value="F:calcium ion binding"/>
    <property type="evidence" value="ECO:0007669"/>
    <property type="project" value="InterPro"/>
</dbReference>
<keyword evidence="7" id="KW-1185">Reference proteome</keyword>
<dbReference type="InterPro" id="IPR011992">
    <property type="entry name" value="EF-hand-dom_pair"/>
</dbReference>
<dbReference type="OrthoDB" id="1928947at2759"/>
<dbReference type="PROSITE" id="PS00018">
    <property type="entry name" value="EF_HAND_1"/>
    <property type="match status" value="1"/>
</dbReference>
<dbReference type="SMART" id="SM00054">
    <property type="entry name" value="EFh"/>
    <property type="match status" value="2"/>
</dbReference>
<evidence type="ECO:0000313" key="7">
    <source>
        <dbReference type="Proteomes" id="UP000822688"/>
    </source>
</evidence>